<comment type="caution">
    <text evidence="11">The sequence shown here is derived from an EMBL/GenBank/DDBJ whole genome shotgun (WGS) entry which is preliminary data.</text>
</comment>
<comment type="function">
    <text evidence="1 9">May be involved in recombinational repair of damaged DNA.</text>
</comment>
<dbReference type="EMBL" id="JBFSHR010000043">
    <property type="protein sequence ID" value="MEX6430253.1"/>
    <property type="molecule type" value="Genomic_DNA"/>
</dbReference>
<dbReference type="Gene3D" id="3.40.50.300">
    <property type="entry name" value="P-loop containing nucleotide triphosphate hydrolases"/>
    <property type="match status" value="2"/>
</dbReference>
<evidence type="ECO:0000256" key="2">
    <source>
        <dbReference type="ARBA" id="ARBA00009441"/>
    </source>
</evidence>
<keyword evidence="12" id="KW-1185">Reference proteome</keyword>
<comment type="similarity">
    <text evidence="2 9">Belongs to the RecN family.</text>
</comment>
<organism evidence="11 12">
    <name type="scientific">Ferrimicrobium acidiphilum</name>
    <dbReference type="NCBI Taxonomy" id="121039"/>
    <lineage>
        <taxon>Bacteria</taxon>
        <taxon>Bacillati</taxon>
        <taxon>Actinomycetota</taxon>
        <taxon>Acidimicrobiia</taxon>
        <taxon>Acidimicrobiales</taxon>
        <taxon>Acidimicrobiaceae</taxon>
        <taxon>Ferrimicrobium</taxon>
    </lineage>
</organism>
<keyword evidence="5 9" id="KW-0227">DNA damage</keyword>
<dbReference type="InterPro" id="IPR003593">
    <property type="entry name" value="AAA+_ATPase"/>
</dbReference>
<reference evidence="11 12" key="1">
    <citation type="submission" date="2024-07" db="EMBL/GenBank/DDBJ databases">
        <title>Draft Genome Sequence of Ferrimicrobium acidiphilum Strain YE2023, Isolated from a Pulp of Bioleach Reactor.</title>
        <authorList>
            <person name="Elkina Y.A."/>
            <person name="Bulaeva A.G."/>
            <person name="Beletsky A.V."/>
            <person name="Mardanov A.V."/>
        </authorList>
    </citation>
    <scope>NUCLEOTIDE SEQUENCE [LARGE SCALE GENOMIC DNA]</scope>
    <source>
        <strain evidence="11 12">YE2023</strain>
    </source>
</reference>
<evidence type="ECO:0000256" key="1">
    <source>
        <dbReference type="ARBA" id="ARBA00003618"/>
    </source>
</evidence>
<sequence length="523" mass="56462">MLDSLVVENLGVISYAELELERGLVVITGETGAGKTLLTTALGLLLGARGSPELIGPNGDVTRVAAQLTDGDRELLLRRDISATGRSRVRIDREVVTLAELGEATAHEVEIFGQHLAATLTQPAAQLRILDRYGACDDNELRTLRSRAAQLTAQLTELRARGSERLRRIEFIDFELELLEDAKLVDADEDHRVEDEIARLASTRDRQALLTSLHDVLVGETGLLDEIARLSAEARVLMPEFAPRLDNLVEEIEDLAHESRDLLEAEVEDPATLAQLEERLGVLVSLKRRFGGTLAHVLDTKDALAQERSQLEGSAQSESAIVAELAALEPKIQAALKELRAARHRAAIKLTTAVRSLLVEVALVNATFDIKFEDVDAILPTFYFSANPGISPMPLGRVASGGELSRVMLAIARVAGASTPTLIFDEIDAGIGGATGLRVAEVLKAMAGEHQVLVVTHLAQIAAAANQHIVVTKSATSNTVATRLEVVDGAARVQEIARMLSGHPESPQAQDHARDLIARFLHD</sequence>
<name>A0ABV3Y3X1_9ACTN</name>
<dbReference type="CDD" id="cd03241">
    <property type="entry name" value="ABC_RecN"/>
    <property type="match status" value="1"/>
</dbReference>
<evidence type="ECO:0000256" key="8">
    <source>
        <dbReference type="ARBA" id="ARBA00033408"/>
    </source>
</evidence>
<dbReference type="InterPro" id="IPR003395">
    <property type="entry name" value="RecF/RecN/SMC_N"/>
</dbReference>
<dbReference type="SUPFAM" id="SSF52540">
    <property type="entry name" value="P-loop containing nucleoside triphosphate hydrolases"/>
    <property type="match status" value="1"/>
</dbReference>
<feature type="domain" description="AAA+ ATPase" evidence="10">
    <location>
        <begin position="21"/>
        <end position="475"/>
    </location>
</feature>
<keyword evidence="7 9" id="KW-0234">DNA repair</keyword>
<protein>
    <recommendedName>
        <fullName evidence="3 9">DNA repair protein RecN</fullName>
    </recommendedName>
    <alternativeName>
        <fullName evidence="8 9">Recombination protein N</fullName>
    </alternativeName>
</protein>
<evidence type="ECO:0000256" key="7">
    <source>
        <dbReference type="ARBA" id="ARBA00023204"/>
    </source>
</evidence>
<accession>A0ABV3Y3X1</accession>
<evidence type="ECO:0000256" key="6">
    <source>
        <dbReference type="ARBA" id="ARBA00022840"/>
    </source>
</evidence>
<evidence type="ECO:0000256" key="9">
    <source>
        <dbReference type="PIRNR" id="PIRNR003128"/>
    </source>
</evidence>
<dbReference type="RefSeq" id="WP_369084715.1">
    <property type="nucleotide sequence ID" value="NZ_JBFSHR010000043.1"/>
</dbReference>
<dbReference type="InterPro" id="IPR027417">
    <property type="entry name" value="P-loop_NTPase"/>
</dbReference>
<evidence type="ECO:0000256" key="4">
    <source>
        <dbReference type="ARBA" id="ARBA00022741"/>
    </source>
</evidence>
<dbReference type="InterPro" id="IPR025662">
    <property type="entry name" value="Sigma_54_int_dom_ATP-bd_1"/>
</dbReference>
<dbReference type="Pfam" id="PF02463">
    <property type="entry name" value="SMC_N"/>
    <property type="match status" value="1"/>
</dbReference>
<dbReference type="PROSITE" id="PS00675">
    <property type="entry name" value="SIGMA54_INTERACT_1"/>
    <property type="match status" value="1"/>
</dbReference>
<keyword evidence="4" id="KW-0547">Nucleotide-binding</keyword>
<evidence type="ECO:0000313" key="11">
    <source>
        <dbReference type="EMBL" id="MEX6430253.1"/>
    </source>
</evidence>
<proteinExistence type="inferred from homology"/>
<evidence type="ECO:0000256" key="3">
    <source>
        <dbReference type="ARBA" id="ARBA00021315"/>
    </source>
</evidence>
<dbReference type="InterPro" id="IPR004604">
    <property type="entry name" value="DNA_recomb/repair_RecN"/>
</dbReference>
<keyword evidence="6" id="KW-0067">ATP-binding</keyword>
<dbReference type="PANTHER" id="PTHR11059:SF0">
    <property type="entry name" value="DNA REPAIR PROTEIN RECN"/>
    <property type="match status" value="1"/>
</dbReference>
<dbReference type="Proteomes" id="UP001560267">
    <property type="component" value="Unassembled WGS sequence"/>
</dbReference>
<dbReference type="PIRSF" id="PIRSF003128">
    <property type="entry name" value="RecN"/>
    <property type="match status" value="1"/>
</dbReference>
<evidence type="ECO:0000259" key="10">
    <source>
        <dbReference type="SMART" id="SM00382"/>
    </source>
</evidence>
<dbReference type="SMART" id="SM00382">
    <property type="entry name" value="AAA"/>
    <property type="match status" value="1"/>
</dbReference>
<evidence type="ECO:0000256" key="5">
    <source>
        <dbReference type="ARBA" id="ARBA00022763"/>
    </source>
</evidence>
<gene>
    <name evidence="11" type="ORF">AB6A68_10480</name>
</gene>
<dbReference type="PANTHER" id="PTHR11059">
    <property type="entry name" value="DNA REPAIR PROTEIN RECN"/>
    <property type="match status" value="1"/>
</dbReference>
<evidence type="ECO:0000313" key="12">
    <source>
        <dbReference type="Proteomes" id="UP001560267"/>
    </source>
</evidence>